<dbReference type="EMBL" id="JAGGKT010000026">
    <property type="protein sequence ID" value="MBP1934742.1"/>
    <property type="molecule type" value="Genomic_DNA"/>
</dbReference>
<dbReference type="RefSeq" id="WP_209812725.1">
    <property type="nucleotide sequence ID" value="NZ_JAGGKT010000026.1"/>
</dbReference>
<keyword evidence="3" id="KW-1185">Reference proteome</keyword>
<comment type="caution">
    <text evidence="2">The sequence shown here is derived from an EMBL/GenBank/DDBJ whole genome shotgun (WGS) entry which is preliminary data.</text>
</comment>
<evidence type="ECO:0000313" key="2">
    <source>
        <dbReference type="EMBL" id="MBP1934742.1"/>
    </source>
</evidence>
<organism evidence="2 3">
    <name type="scientific">Ammoniphilus resinae</name>
    <dbReference type="NCBI Taxonomy" id="861532"/>
    <lineage>
        <taxon>Bacteria</taxon>
        <taxon>Bacillati</taxon>
        <taxon>Bacillota</taxon>
        <taxon>Bacilli</taxon>
        <taxon>Bacillales</taxon>
        <taxon>Paenibacillaceae</taxon>
        <taxon>Aneurinibacillus group</taxon>
        <taxon>Ammoniphilus</taxon>
    </lineage>
</organism>
<dbReference type="Proteomes" id="UP001519343">
    <property type="component" value="Unassembled WGS sequence"/>
</dbReference>
<reference evidence="2 3" key="1">
    <citation type="submission" date="2021-03" db="EMBL/GenBank/DDBJ databases">
        <title>Genomic Encyclopedia of Type Strains, Phase IV (KMG-IV): sequencing the most valuable type-strain genomes for metagenomic binning, comparative biology and taxonomic classification.</title>
        <authorList>
            <person name="Goeker M."/>
        </authorList>
    </citation>
    <scope>NUCLEOTIDE SEQUENCE [LARGE SCALE GENOMIC DNA]</scope>
    <source>
        <strain evidence="2 3">DSM 24738</strain>
    </source>
</reference>
<protein>
    <submittedName>
        <fullName evidence="2">Uncharacterized protein</fullName>
    </submittedName>
</protein>
<feature type="transmembrane region" description="Helical" evidence="1">
    <location>
        <begin position="12"/>
        <end position="38"/>
    </location>
</feature>
<keyword evidence="1" id="KW-1133">Transmembrane helix</keyword>
<evidence type="ECO:0000256" key="1">
    <source>
        <dbReference type="SAM" id="Phobius"/>
    </source>
</evidence>
<gene>
    <name evidence="2" type="ORF">J2Z37_004762</name>
</gene>
<accession>A0ABS4GWU7</accession>
<keyword evidence="1" id="KW-0472">Membrane</keyword>
<sequence>MLDFNTLYNKAGLVPTILILGGVSYAGILILVLLYNLVQYLRGFLRS</sequence>
<keyword evidence="1" id="KW-0812">Transmembrane</keyword>
<name>A0ABS4GWU7_9BACL</name>
<proteinExistence type="predicted"/>
<evidence type="ECO:0000313" key="3">
    <source>
        <dbReference type="Proteomes" id="UP001519343"/>
    </source>
</evidence>